<dbReference type="InterPro" id="IPR001138">
    <property type="entry name" value="Zn2Cys6_DnaBD"/>
</dbReference>
<dbReference type="GO" id="GO:0000435">
    <property type="term" value="P:positive regulation of transcription from RNA polymerase II promoter by galactose"/>
    <property type="evidence" value="ECO:0007669"/>
    <property type="project" value="TreeGrafter"/>
</dbReference>
<keyword evidence="7" id="KW-0539">Nucleus</keyword>
<dbReference type="GO" id="GO:0000287">
    <property type="term" value="F:magnesium ion binding"/>
    <property type="evidence" value="ECO:0007669"/>
    <property type="project" value="InterPro"/>
</dbReference>
<dbReference type="SUPFAM" id="SSF52518">
    <property type="entry name" value="Thiamin diphosphate-binding fold (THDP-binding)"/>
    <property type="match status" value="2"/>
</dbReference>
<dbReference type="NCBIfam" id="NF006203">
    <property type="entry name" value="PRK08327.1"/>
    <property type="match status" value="1"/>
</dbReference>
<dbReference type="InterPro" id="IPR051127">
    <property type="entry name" value="Fungal_SecMet_Regulators"/>
</dbReference>
<evidence type="ECO:0000256" key="3">
    <source>
        <dbReference type="ARBA" id="ARBA00023015"/>
    </source>
</evidence>
<dbReference type="Pfam" id="PF00205">
    <property type="entry name" value="TPP_enzyme_M"/>
    <property type="match status" value="1"/>
</dbReference>
<dbReference type="PROSITE" id="PS50048">
    <property type="entry name" value="ZN2_CY6_FUNGAL_2"/>
    <property type="match status" value="1"/>
</dbReference>
<dbReference type="CDD" id="cd12148">
    <property type="entry name" value="fungal_TF_MHR"/>
    <property type="match status" value="1"/>
</dbReference>
<dbReference type="SUPFAM" id="SSF52467">
    <property type="entry name" value="DHS-like NAD/FAD-binding domain"/>
    <property type="match status" value="1"/>
</dbReference>
<dbReference type="GO" id="GO:0005634">
    <property type="term" value="C:nucleus"/>
    <property type="evidence" value="ECO:0007669"/>
    <property type="project" value="TreeGrafter"/>
</dbReference>
<feature type="compositionally biased region" description="Polar residues" evidence="8">
    <location>
        <begin position="1266"/>
        <end position="1279"/>
    </location>
</feature>
<evidence type="ECO:0000256" key="4">
    <source>
        <dbReference type="ARBA" id="ARBA00023052"/>
    </source>
</evidence>
<dbReference type="SUPFAM" id="SSF57701">
    <property type="entry name" value="Zn2/Cys6 DNA-binding domain"/>
    <property type="match status" value="1"/>
</dbReference>
<dbReference type="Pfam" id="PF04082">
    <property type="entry name" value="Fungal_trans"/>
    <property type="match status" value="1"/>
</dbReference>
<sequence length="1321" mass="146032">MTPLEETRRTKKESKRIEDKLKAKMYTASYAFFEALWELGVHNCFVNLGSDHPSIMEAMAKGLKERPDQFPRIFTCPNEMVALSMADGYARVTQKPQCVIIHVDVGTSGLGAAIHNASTGRAPVLIFAGLSPFTMEGEMRGSRTEYIHWLQDVPDQKQIVAQYCRYVGEIKTGKNIKQMVGRALQIATSAPMGPAYLMGAREVMEEDIQPYPIQPDHWRPCEAAALPPSQVELIANQLARAEEPLLITGYSGRNRESVDFLVGLADAVPGLRVLDTGGCDMCFPADHPAWLGMRYGSDPSIQTADFILLVDCDVPWIPTQCKPKDTATVIHIDIDPLKKMMPLFYVPAVRRYAADATTALGQLTSYISSSTHLQTSLKTPAQQERLLSRQEKHQALIETLDQKCVSSLDATSFNASLLCQKLKELVPSDTVYAVEAVTNSVLIADQIRATNPGSWINCGGGGLGWSGGGALGIKLAVDAANPDKKPLVVQLVGDGTFLFSVPSSVYWISHRYQIPILTIVLNNKGWNAPRRSMLLVHPDGHGSRADNQELNISFDPSPDYSGIARAASDGNIHAARVKDVSELVPALQKAIEIVRGGTSAVIDAHVYSPTQAPSPKRRRVALACQHCRERKVRCDGQRPTCGACLKKGIAGQHCEYLVIADTAKYQIEKAYLHSLHSHIADLGGAQPSRSPRHTEPANPAQDNRLGQSYSGGTAFPMSLAAMGAAVPCTPDTTCQDQYYGQSSLVSLVHQYAQSSPGQKSVQSGNRQDVANNASPESLIPGTHGPLSPNMATLISDDFSLPPRRLADWLLDVYFTNNHVFYPWVHKESFMTTYEIIWTNKTISTETTLPDVGIGGKNCSSSVFHCALNAMFAIACEFSDMEPRDKRNSSMMFYERMKSLMNVDILDSGSLAHVQALLMVSIYLQCTPYPKRCWNVIGMAHRMAVGLGLHNRRQFNGLSALEKEMRWRAWCACVQMDVIISMTTGRPPMTHNYSRVPLPSPIDDKYLAVSKGRTKQPNGIISSNEFLHQNMKLIGILWKVLLTVYHNVDESTDEPSSPAPESDFKAIMEIDRSLEDFEESLPDVFTWKPSSAPSPHRTFRRQSNVLHARCLHLKLLLYRPTFSTYCSNGKSKTSQSNSWTVMYQQNAAVRCVRAACDLILSLSKATIEDSTGAWWYGVFYLISAGIVLVLVESSGAEFPGIPQEERDHAWDECLETLNRMVSVHPSARDYHIALHDLRKSHTTQARHTNNGPEQSPTSEAPAGDMGNEQTNQLPSSMMQSGQMEYGIQSPFFHNWDADLGDIMLPAQFLQNLDEELLLPNLF</sequence>
<keyword evidence="2" id="KW-0479">Metal-binding</keyword>
<dbReference type="CDD" id="cd02002">
    <property type="entry name" value="TPP_BFDC"/>
    <property type="match status" value="1"/>
</dbReference>
<dbReference type="Pfam" id="PF02776">
    <property type="entry name" value="TPP_enzyme_N"/>
    <property type="match status" value="1"/>
</dbReference>
<comment type="similarity">
    <text evidence="1">Belongs to the TPP enzyme family.</text>
</comment>
<reference evidence="10" key="1">
    <citation type="submission" date="2021-07" db="EMBL/GenBank/DDBJ databases">
        <authorList>
            <person name="Branca A.L. A."/>
        </authorList>
    </citation>
    <scope>NUCLEOTIDE SEQUENCE</scope>
</reference>
<dbReference type="InterPro" id="IPR036864">
    <property type="entry name" value="Zn2-C6_fun-type_DNA-bd_sf"/>
</dbReference>
<feature type="region of interest" description="Disordered" evidence="8">
    <location>
        <begin position="1240"/>
        <end position="1279"/>
    </location>
</feature>
<dbReference type="Gene3D" id="3.40.50.1220">
    <property type="entry name" value="TPP-binding domain"/>
    <property type="match status" value="1"/>
</dbReference>
<keyword evidence="6" id="KW-0804">Transcription</keyword>
<feature type="compositionally biased region" description="Polar residues" evidence="8">
    <location>
        <begin position="755"/>
        <end position="775"/>
    </location>
</feature>
<evidence type="ECO:0000256" key="1">
    <source>
        <dbReference type="ARBA" id="ARBA00007812"/>
    </source>
</evidence>
<feature type="region of interest" description="Disordered" evidence="8">
    <location>
        <begin position="755"/>
        <end position="784"/>
    </location>
</feature>
<dbReference type="InterPro" id="IPR011766">
    <property type="entry name" value="TPP_enzyme_TPP-bd"/>
</dbReference>
<feature type="region of interest" description="Disordered" evidence="8">
    <location>
        <begin position="682"/>
        <end position="706"/>
    </location>
</feature>
<evidence type="ECO:0000256" key="5">
    <source>
        <dbReference type="ARBA" id="ARBA00023125"/>
    </source>
</evidence>
<evidence type="ECO:0000313" key="10">
    <source>
        <dbReference type="EMBL" id="CAG8428268.1"/>
    </source>
</evidence>
<dbReference type="GO" id="GO:0003824">
    <property type="term" value="F:catalytic activity"/>
    <property type="evidence" value="ECO:0007669"/>
    <property type="project" value="InterPro"/>
</dbReference>
<dbReference type="GO" id="GO:0006351">
    <property type="term" value="P:DNA-templated transcription"/>
    <property type="evidence" value="ECO:0007669"/>
    <property type="project" value="InterPro"/>
</dbReference>
<evidence type="ECO:0000313" key="11">
    <source>
        <dbReference type="Proteomes" id="UP001152592"/>
    </source>
</evidence>
<comment type="caution">
    <text evidence="10">The sequence shown here is derived from an EMBL/GenBank/DDBJ whole genome shotgun (WGS) entry which is preliminary data.</text>
</comment>
<dbReference type="CDD" id="cd00067">
    <property type="entry name" value="GAL4"/>
    <property type="match status" value="1"/>
</dbReference>
<dbReference type="CDD" id="cd07035">
    <property type="entry name" value="TPP_PYR_POX_like"/>
    <property type="match status" value="1"/>
</dbReference>
<dbReference type="PANTHER" id="PTHR47424:SF3">
    <property type="entry name" value="REGULATORY PROTEIN GAL4"/>
    <property type="match status" value="1"/>
</dbReference>
<keyword evidence="5" id="KW-0238">DNA-binding</keyword>
<dbReference type="InterPro" id="IPR012001">
    <property type="entry name" value="Thiamin_PyroP_enz_TPP-bd_dom"/>
</dbReference>
<name>A0A9W4P0J0_9EURO</name>
<keyword evidence="4" id="KW-0786">Thiamine pyrophosphate</keyword>
<dbReference type="GO" id="GO:0000981">
    <property type="term" value="F:DNA-binding transcription factor activity, RNA polymerase II-specific"/>
    <property type="evidence" value="ECO:0007669"/>
    <property type="project" value="InterPro"/>
</dbReference>
<dbReference type="InterPro" id="IPR029035">
    <property type="entry name" value="DHS-like_NAD/FAD-binding_dom"/>
</dbReference>
<dbReference type="SMART" id="SM00066">
    <property type="entry name" value="GAL4"/>
    <property type="match status" value="1"/>
</dbReference>
<dbReference type="GO" id="GO:0008270">
    <property type="term" value="F:zinc ion binding"/>
    <property type="evidence" value="ECO:0007669"/>
    <property type="project" value="InterPro"/>
</dbReference>
<gene>
    <name evidence="10" type="ORF">PSALAMII_LOCUS10579</name>
</gene>
<keyword evidence="3" id="KW-0805">Transcription regulation</keyword>
<dbReference type="GO" id="GO:0000978">
    <property type="term" value="F:RNA polymerase II cis-regulatory region sequence-specific DNA binding"/>
    <property type="evidence" value="ECO:0007669"/>
    <property type="project" value="TreeGrafter"/>
</dbReference>
<protein>
    <recommendedName>
        <fullName evidence="9">Zn(2)-C6 fungal-type domain-containing protein</fullName>
    </recommendedName>
</protein>
<dbReference type="OrthoDB" id="6509975at2759"/>
<dbReference type="Gene3D" id="3.40.50.970">
    <property type="match status" value="2"/>
</dbReference>
<evidence type="ECO:0000256" key="8">
    <source>
        <dbReference type="SAM" id="MobiDB-lite"/>
    </source>
</evidence>
<dbReference type="PANTHER" id="PTHR47424">
    <property type="entry name" value="REGULATORY PROTEIN GAL4"/>
    <property type="match status" value="1"/>
</dbReference>
<dbReference type="Gene3D" id="4.10.240.10">
    <property type="entry name" value="Zn(2)-C6 fungal-type DNA-binding domain"/>
    <property type="match status" value="1"/>
</dbReference>
<dbReference type="Pfam" id="PF00172">
    <property type="entry name" value="Zn_clus"/>
    <property type="match status" value="1"/>
</dbReference>
<organism evidence="10 11">
    <name type="scientific">Penicillium salamii</name>
    <dbReference type="NCBI Taxonomy" id="1612424"/>
    <lineage>
        <taxon>Eukaryota</taxon>
        <taxon>Fungi</taxon>
        <taxon>Dikarya</taxon>
        <taxon>Ascomycota</taxon>
        <taxon>Pezizomycotina</taxon>
        <taxon>Eurotiomycetes</taxon>
        <taxon>Eurotiomycetidae</taxon>
        <taxon>Eurotiales</taxon>
        <taxon>Aspergillaceae</taxon>
        <taxon>Penicillium</taxon>
    </lineage>
</organism>
<feature type="compositionally biased region" description="Polar residues" evidence="8">
    <location>
        <begin position="1241"/>
        <end position="1257"/>
    </location>
</feature>
<evidence type="ECO:0000256" key="7">
    <source>
        <dbReference type="ARBA" id="ARBA00023242"/>
    </source>
</evidence>
<accession>A0A9W4P0J0</accession>
<dbReference type="GO" id="GO:0030976">
    <property type="term" value="F:thiamine pyrophosphate binding"/>
    <property type="evidence" value="ECO:0007669"/>
    <property type="project" value="InterPro"/>
</dbReference>
<dbReference type="Proteomes" id="UP001152592">
    <property type="component" value="Unassembled WGS sequence"/>
</dbReference>
<feature type="domain" description="Zn(2)-C6 fungal-type" evidence="9">
    <location>
        <begin position="623"/>
        <end position="656"/>
    </location>
</feature>
<dbReference type="InterPro" id="IPR029061">
    <property type="entry name" value="THDP-binding"/>
</dbReference>
<dbReference type="InterPro" id="IPR007219">
    <property type="entry name" value="XnlR_reg_dom"/>
</dbReference>
<proteinExistence type="inferred from homology"/>
<evidence type="ECO:0000259" key="9">
    <source>
        <dbReference type="PROSITE" id="PS50048"/>
    </source>
</evidence>
<dbReference type="EMBL" id="CAJVPD010000298">
    <property type="protein sequence ID" value="CAG8428268.1"/>
    <property type="molecule type" value="Genomic_DNA"/>
</dbReference>
<evidence type="ECO:0000256" key="2">
    <source>
        <dbReference type="ARBA" id="ARBA00022723"/>
    </source>
</evidence>
<evidence type="ECO:0000256" key="6">
    <source>
        <dbReference type="ARBA" id="ARBA00023163"/>
    </source>
</evidence>
<dbReference type="InterPro" id="IPR012000">
    <property type="entry name" value="Thiamin_PyroP_enz_cen_dom"/>
</dbReference>
<dbReference type="SMART" id="SM00906">
    <property type="entry name" value="Fungal_trans"/>
    <property type="match status" value="1"/>
</dbReference>
<dbReference type="Pfam" id="PF02775">
    <property type="entry name" value="TPP_enzyme_C"/>
    <property type="match status" value="1"/>
</dbReference>